<proteinExistence type="predicted"/>
<dbReference type="Proteomes" id="UP000266841">
    <property type="component" value="Unassembled WGS sequence"/>
</dbReference>
<protein>
    <submittedName>
        <fullName evidence="3">Uncharacterized protein</fullName>
    </submittedName>
</protein>
<reference evidence="3 4" key="1">
    <citation type="journal article" date="2012" name="Genome Biol.">
        <title>Genome and low-iron response of an oceanic diatom adapted to chronic iron limitation.</title>
        <authorList>
            <person name="Lommer M."/>
            <person name="Specht M."/>
            <person name="Roy A.S."/>
            <person name="Kraemer L."/>
            <person name="Andreson R."/>
            <person name="Gutowska M.A."/>
            <person name="Wolf J."/>
            <person name="Bergner S.V."/>
            <person name="Schilhabel M.B."/>
            <person name="Klostermeier U.C."/>
            <person name="Beiko R.G."/>
            <person name="Rosenstiel P."/>
            <person name="Hippler M."/>
            <person name="Laroche J."/>
        </authorList>
    </citation>
    <scope>NUCLEOTIDE SEQUENCE [LARGE SCALE GENOMIC DNA]</scope>
    <source>
        <strain evidence="3 4">CCMP1005</strain>
    </source>
</reference>
<comment type="caution">
    <text evidence="3">The sequence shown here is derived from an EMBL/GenBank/DDBJ whole genome shotgun (WGS) entry which is preliminary data.</text>
</comment>
<feature type="chain" id="PRO_5003836416" evidence="2">
    <location>
        <begin position="22"/>
        <end position="138"/>
    </location>
</feature>
<evidence type="ECO:0000313" key="4">
    <source>
        <dbReference type="Proteomes" id="UP000266841"/>
    </source>
</evidence>
<keyword evidence="2" id="KW-0732">Signal</keyword>
<dbReference type="EMBL" id="AGNL01037565">
    <property type="protein sequence ID" value="EJK53549.1"/>
    <property type="molecule type" value="Genomic_DNA"/>
</dbReference>
<evidence type="ECO:0000256" key="1">
    <source>
        <dbReference type="SAM" id="MobiDB-lite"/>
    </source>
</evidence>
<evidence type="ECO:0000313" key="3">
    <source>
        <dbReference type="EMBL" id="EJK53549.1"/>
    </source>
</evidence>
<evidence type="ECO:0000256" key="2">
    <source>
        <dbReference type="SAM" id="SignalP"/>
    </source>
</evidence>
<feature type="non-terminal residue" evidence="3">
    <location>
        <position position="1"/>
    </location>
</feature>
<organism evidence="3 4">
    <name type="scientific">Thalassiosira oceanica</name>
    <name type="common">Marine diatom</name>
    <dbReference type="NCBI Taxonomy" id="159749"/>
    <lineage>
        <taxon>Eukaryota</taxon>
        <taxon>Sar</taxon>
        <taxon>Stramenopiles</taxon>
        <taxon>Ochrophyta</taxon>
        <taxon>Bacillariophyta</taxon>
        <taxon>Coscinodiscophyceae</taxon>
        <taxon>Thalassiosirophycidae</taxon>
        <taxon>Thalassiosirales</taxon>
        <taxon>Thalassiosiraceae</taxon>
        <taxon>Thalassiosira</taxon>
    </lineage>
</organism>
<feature type="region of interest" description="Disordered" evidence="1">
    <location>
        <begin position="38"/>
        <end position="60"/>
    </location>
</feature>
<keyword evidence="4" id="KW-1185">Reference proteome</keyword>
<gene>
    <name evidence="3" type="ORF">THAOC_26993</name>
</gene>
<dbReference type="AlphaFoldDB" id="K0RMR3"/>
<name>K0RMR3_THAOC</name>
<feature type="signal peptide" evidence="2">
    <location>
        <begin position="1"/>
        <end position="21"/>
    </location>
</feature>
<accession>K0RMR3</accession>
<sequence>CRDSCLALVVLVGAFTRQSAGGVPGGVLAPLAGGLVPSSPSAKVKRRAGSRGFGSPDRSRRPKGVIKILTAVENIFERSDELSLVATSSRLDLDEEGDNCWICYLRIREANTERVQKVRFCLPARGQSTLLYSRRLTA</sequence>